<keyword evidence="4" id="KW-0418">Kinase</keyword>
<dbReference type="GO" id="GO:0005634">
    <property type="term" value="C:nucleus"/>
    <property type="evidence" value="ECO:0007669"/>
    <property type="project" value="TreeGrafter"/>
</dbReference>
<dbReference type="InterPro" id="IPR011009">
    <property type="entry name" value="Kinase-like_dom_sf"/>
</dbReference>
<keyword evidence="9" id="KW-1185">Reference proteome</keyword>
<dbReference type="GO" id="GO:0043484">
    <property type="term" value="P:regulation of RNA splicing"/>
    <property type="evidence" value="ECO:0007669"/>
    <property type="project" value="TreeGrafter"/>
</dbReference>
<sequence length="415" mass="47834">MFNARHLVSRLRAFTQRGPRSPSPPRPLSTVNPSIINSNIPIEEERLPWYDSRDFYPVRVGQVFKSRYQVVGKLGYGGYSTVWLCRDLMEHCYVAVKVFSQLSTEPIQRELEAFRYLNNLAKTDDFGRQCIRTPLDQFELPVDPAISSQPFQCLVFEPAAKSIWDVREKARGDLLPENVVKAVVRHVLFALVYLHQEAKMVHTDIQEQNILLSMMDFEALRAYEDSERTNPLPQKVVGNRNIYLSRAIDCEAYGHPVLSDFGEARFGRAKYTGAIQPIPYRAPEVILGMPWDEKVDIWSLGTMIWDMFQGTRLFETAAGPDSRQHIAHMVSLLGLPPADFLRRSETGEPWKYFDTRGHWTGTTTLSNDSLELLEHRLEGEKKAQFLGFVRKMLKWIPEERYTAYELLDDPWLSSS</sequence>
<dbReference type="InterPro" id="IPR051175">
    <property type="entry name" value="CLK_kinases"/>
</dbReference>
<feature type="domain" description="Protein kinase" evidence="7">
    <location>
        <begin position="68"/>
        <end position="412"/>
    </location>
</feature>
<comment type="caution">
    <text evidence="8">The sequence shown here is derived from an EMBL/GenBank/DDBJ whole genome shotgun (WGS) entry which is preliminary data.</text>
</comment>
<gene>
    <name evidence="8" type="ORF">ONZ51_g10999</name>
</gene>
<dbReference type="SUPFAM" id="SSF56112">
    <property type="entry name" value="Protein kinase-like (PK-like)"/>
    <property type="match status" value="1"/>
</dbReference>
<evidence type="ECO:0000313" key="9">
    <source>
        <dbReference type="Proteomes" id="UP001215151"/>
    </source>
</evidence>
<dbReference type="PANTHER" id="PTHR45646:SF11">
    <property type="entry name" value="SERINE_THREONINE-PROTEIN KINASE DOA"/>
    <property type="match status" value="1"/>
</dbReference>
<proteinExistence type="predicted"/>
<keyword evidence="5 6" id="KW-0067">ATP-binding</keyword>
<reference evidence="8" key="1">
    <citation type="submission" date="2022-11" db="EMBL/GenBank/DDBJ databases">
        <title>Genome Sequence of Cubamyces cubensis.</title>
        <authorList>
            <person name="Buettner E."/>
        </authorList>
    </citation>
    <scope>NUCLEOTIDE SEQUENCE</scope>
    <source>
        <strain evidence="8">MPL-01</strain>
    </source>
</reference>
<dbReference type="Gene3D" id="1.10.510.10">
    <property type="entry name" value="Transferase(Phosphotransferase) domain 1"/>
    <property type="match status" value="1"/>
</dbReference>
<name>A0AAD7TJH2_9APHY</name>
<evidence type="ECO:0000256" key="3">
    <source>
        <dbReference type="ARBA" id="ARBA00022741"/>
    </source>
</evidence>
<dbReference type="GO" id="GO:0004674">
    <property type="term" value="F:protein serine/threonine kinase activity"/>
    <property type="evidence" value="ECO:0007669"/>
    <property type="project" value="UniProtKB-KW"/>
</dbReference>
<accession>A0AAD7TJH2</accession>
<dbReference type="EMBL" id="JAPEVG010000479">
    <property type="protein sequence ID" value="KAJ8462288.1"/>
    <property type="molecule type" value="Genomic_DNA"/>
</dbReference>
<evidence type="ECO:0000259" key="7">
    <source>
        <dbReference type="PROSITE" id="PS50011"/>
    </source>
</evidence>
<dbReference type="InterPro" id="IPR017441">
    <property type="entry name" value="Protein_kinase_ATP_BS"/>
</dbReference>
<evidence type="ECO:0000313" key="8">
    <source>
        <dbReference type="EMBL" id="KAJ8462288.1"/>
    </source>
</evidence>
<evidence type="ECO:0000256" key="1">
    <source>
        <dbReference type="ARBA" id="ARBA00022527"/>
    </source>
</evidence>
<dbReference type="PROSITE" id="PS50011">
    <property type="entry name" value="PROTEIN_KINASE_DOM"/>
    <property type="match status" value="1"/>
</dbReference>
<dbReference type="PROSITE" id="PS00107">
    <property type="entry name" value="PROTEIN_KINASE_ATP"/>
    <property type="match status" value="1"/>
</dbReference>
<feature type="binding site" evidence="6">
    <location>
        <position position="97"/>
    </location>
    <ligand>
        <name>ATP</name>
        <dbReference type="ChEBI" id="CHEBI:30616"/>
    </ligand>
</feature>
<dbReference type="InterPro" id="IPR000719">
    <property type="entry name" value="Prot_kinase_dom"/>
</dbReference>
<protein>
    <recommendedName>
        <fullName evidence="7">Protein kinase domain-containing protein</fullName>
    </recommendedName>
</protein>
<evidence type="ECO:0000256" key="4">
    <source>
        <dbReference type="ARBA" id="ARBA00022777"/>
    </source>
</evidence>
<dbReference type="Gene3D" id="3.30.200.20">
    <property type="entry name" value="Phosphorylase Kinase, domain 1"/>
    <property type="match status" value="1"/>
</dbReference>
<evidence type="ECO:0000256" key="5">
    <source>
        <dbReference type="ARBA" id="ARBA00022840"/>
    </source>
</evidence>
<evidence type="ECO:0000256" key="2">
    <source>
        <dbReference type="ARBA" id="ARBA00022679"/>
    </source>
</evidence>
<keyword evidence="2" id="KW-0808">Transferase</keyword>
<dbReference type="Pfam" id="PF00069">
    <property type="entry name" value="Pkinase"/>
    <property type="match status" value="1"/>
</dbReference>
<evidence type="ECO:0000256" key="6">
    <source>
        <dbReference type="PROSITE-ProRule" id="PRU10141"/>
    </source>
</evidence>
<dbReference type="Proteomes" id="UP001215151">
    <property type="component" value="Unassembled WGS sequence"/>
</dbReference>
<organism evidence="8 9">
    <name type="scientific">Trametes cubensis</name>
    <dbReference type="NCBI Taxonomy" id="1111947"/>
    <lineage>
        <taxon>Eukaryota</taxon>
        <taxon>Fungi</taxon>
        <taxon>Dikarya</taxon>
        <taxon>Basidiomycota</taxon>
        <taxon>Agaricomycotina</taxon>
        <taxon>Agaricomycetes</taxon>
        <taxon>Polyporales</taxon>
        <taxon>Polyporaceae</taxon>
        <taxon>Trametes</taxon>
    </lineage>
</organism>
<dbReference type="PANTHER" id="PTHR45646">
    <property type="entry name" value="SERINE/THREONINE-PROTEIN KINASE DOA-RELATED"/>
    <property type="match status" value="1"/>
</dbReference>
<dbReference type="GO" id="GO:0005524">
    <property type="term" value="F:ATP binding"/>
    <property type="evidence" value="ECO:0007669"/>
    <property type="project" value="UniProtKB-UniRule"/>
</dbReference>
<keyword evidence="1" id="KW-0723">Serine/threonine-protein kinase</keyword>
<dbReference type="SMART" id="SM00220">
    <property type="entry name" value="S_TKc"/>
    <property type="match status" value="1"/>
</dbReference>
<keyword evidence="3 6" id="KW-0547">Nucleotide-binding</keyword>
<dbReference type="AlphaFoldDB" id="A0AAD7TJH2"/>